<proteinExistence type="predicted"/>
<dbReference type="EMBL" id="PVUE01000011">
    <property type="protein sequence ID" value="PRZ41204.1"/>
    <property type="molecule type" value="Genomic_DNA"/>
</dbReference>
<dbReference type="Gene3D" id="3.20.20.100">
    <property type="entry name" value="NADP-dependent oxidoreductase domain"/>
    <property type="match status" value="1"/>
</dbReference>
<dbReference type="AlphaFoldDB" id="A0A2T0ZY38"/>
<organism evidence="2 3">
    <name type="scientific">Antricoccus suffuscus</name>
    <dbReference type="NCBI Taxonomy" id="1629062"/>
    <lineage>
        <taxon>Bacteria</taxon>
        <taxon>Bacillati</taxon>
        <taxon>Actinomycetota</taxon>
        <taxon>Actinomycetes</taxon>
        <taxon>Geodermatophilales</taxon>
        <taxon>Antricoccaceae</taxon>
        <taxon>Antricoccus</taxon>
    </lineage>
</organism>
<keyword evidence="3" id="KW-1185">Reference proteome</keyword>
<accession>A0A2T0ZY38</accession>
<dbReference type="PANTHER" id="PTHR43638:SF3">
    <property type="entry name" value="ALDEHYDE REDUCTASE"/>
    <property type="match status" value="1"/>
</dbReference>
<sequence length="294" mass="30401">MTRSPSTALPGGSALLAGHQVARIGYGAMQLERLREDPKAAIGLVRRAVEAGVSHVDTAQFYGDGFANDVLSRALHATDEVVVVTKVGADSNPGGPIPLRPAQRPGDLRASVEDNLRGLGADRLAVVNLRRLGDGPGIEADGDQVVPIEDQLATMIALRDEGKIGAIGLSGVTLDDLRTALPAGIACVQNAYNVISREHEDLLALCIAEGIAWVPFFPLGSAFARFPNVADDPVVSDAAATLGVPPVQIGLAWLLAHAPNVLLVPGTASVAHLEENLAAGDLVLPPTMIAALDG</sequence>
<reference evidence="2 3" key="1">
    <citation type="submission" date="2018-03" db="EMBL/GenBank/DDBJ databases">
        <title>Genomic Encyclopedia of Archaeal and Bacterial Type Strains, Phase II (KMG-II): from individual species to whole genera.</title>
        <authorList>
            <person name="Goeker M."/>
        </authorList>
    </citation>
    <scope>NUCLEOTIDE SEQUENCE [LARGE SCALE GENOMIC DNA]</scope>
    <source>
        <strain evidence="2 3">DSM 100065</strain>
    </source>
</reference>
<dbReference type="Proteomes" id="UP000237752">
    <property type="component" value="Unassembled WGS sequence"/>
</dbReference>
<dbReference type="Pfam" id="PF00248">
    <property type="entry name" value="Aldo_ket_red"/>
    <property type="match status" value="1"/>
</dbReference>
<dbReference type="InterPro" id="IPR020471">
    <property type="entry name" value="AKR"/>
</dbReference>
<comment type="caution">
    <text evidence="2">The sequence shown here is derived from an EMBL/GenBank/DDBJ whole genome shotgun (WGS) entry which is preliminary data.</text>
</comment>
<dbReference type="InterPro" id="IPR036812">
    <property type="entry name" value="NAD(P)_OxRdtase_dom_sf"/>
</dbReference>
<dbReference type="PANTHER" id="PTHR43638">
    <property type="entry name" value="OXIDOREDUCTASE, ALDO/KETO REDUCTASE FAMILY PROTEIN"/>
    <property type="match status" value="1"/>
</dbReference>
<gene>
    <name evidence="2" type="ORF">CLV47_11180</name>
</gene>
<dbReference type="InterPro" id="IPR023210">
    <property type="entry name" value="NADP_OxRdtase_dom"/>
</dbReference>
<protein>
    <submittedName>
        <fullName evidence="2">Aryl-alcohol dehydrogenase-like predicted oxidoreductase</fullName>
    </submittedName>
</protein>
<name>A0A2T0ZY38_9ACTN</name>
<dbReference type="CDD" id="cd19088">
    <property type="entry name" value="AKR_AKR13B1"/>
    <property type="match status" value="1"/>
</dbReference>
<dbReference type="OrthoDB" id="3216283at2"/>
<evidence type="ECO:0000259" key="1">
    <source>
        <dbReference type="Pfam" id="PF00248"/>
    </source>
</evidence>
<dbReference type="PRINTS" id="PR00069">
    <property type="entry name" value="ALDKETRDTASE"/>
</dbReference>
<dbReference type="SUPFAM" id="SSF51430">
    <property type="entry name" value="NAD(P)-linked oxidoreductase"/>
    <property type="match status" value="1"/>
</dbReference>
<evidence type="ECO:0000313" key="3">
    <source>
        <dbReference type="Proteomes" id="UP000237752"/>
    </source>
</evidence>
<dbReference type="GO" id="GO:0016491">
    <property type="term" value="F:oxidoreductase activity"/>
    <property type="evidence" value="ECO:0007669"/>
    <property type="project" value="InterPro"/>
</dbReference>
<evidence type="ECO:0000313" key="2">
    <source>
        <dbReference type="EMBL" id="PRZ41204.1"/>
    </source>
</evidence>
<dbReference type="RefSeq" id="WP_106349576.1">
    <property type="nucleotide sequence ID" value="NZ_PVUE01000011.1"/>
</dbReference>
<feature type="domain" description="NADP-dependent oxidoreductase" evidence="1">
    <location>
        <begin position="23"/>
        <end position="293"/>
    </location>
</feature>